<dbReference type="HAMAP" id="MF_00434">
    <property type="entry name" value="Pterin_4_alpha"/>
    <property type="match status" value="1"/>
</dbReference>
<reference evidence="6 7" key="2">
    <citation type="journal article" date="2021" name="Genomics">
        <title>High-quality reference genome for Clonorchis sinensis.</title>
        <authorList>
            <person name="Young N.D."/>
            <person name="Stroehlein A.J."/>
            <person name="Kinkar L."/>
            <person name="Wang T."/>
            <person name="Sohn W.M."/>
            <person name="Chang B.C.H."/>
            <person name="Kaur P."/>
            <person name="Weisz D."/>
            <person name="Dudchenko O."/>
            <person name="Aiden E.L."/>
            <person name="Korhonen P.K."/>
            <person name="Gasser R.B."/>
        </authorList>
    </citation>
    <scope>NUCLEOTIDE SEQUENCE [LARGE SCALE GENOMIC DNA]</scope>
    <source>
        <strain evidence="6">Cs-k2</strain>
    </source>
</reference>
<dbReference type="GO" id="GO:0008124">
    <property type="term" value="F:4-alpha-hydroxytetrahydrobiopterin dehydratase activity"/>
    <property type="evidence" value="ECO:0007669"/>
    <property type="project" value="UniProtKB-EC"/>
</dbReference>
<dbReference type="GO" id="GO:0006729">
    <property type="term" value="P:tetrahydrobiopterin biosynthetic process"/>
    <property type="evidence" value="ECO:0007669"/>
    <property type="project" value="InterPro"/>
</dbReference>
<dbReference type="NCBIfam" id="NF002018">
    <property type="entry name" value="PRK00823.1-3"/>
    <property type="match status" value="1"/>
</dbReference>
<evidence type="ECO:0000313" key="7">
    <source>
        <dbReference type="Proteomes" id="UP000286415"/>
    </source>
</evidence>
<reference evidence="6 7" key="1">
    <citation type="journal article" date="2018" name="Biotechnol. Adv.">
        <title>Improved genomic resources and new bioinformatic workflow for the carcinogenic parasite Clonorchis sinensis: Biotechnological implications.</title>
        <authorList>
            <person name="Wang D."/>
            <person name="Korhonen P.K."/>
            <person name="Gasser R.B."/>
            <person name="Young N.D."/>
        </authorList>
    </citation>
    <scope>NUCLEOTIDE SEQUENCE [LARGE SCALE GENOMIC DNA]</scope>
    <source>
        <strain evidence="6">Cs-k2</strain>
    </source>
</reference>
<organism evidence="6 7">
    <name type="scientific">Clonorchis sinensis</name>
    <name type="common">Chinese liver fluke</name>
    <dbReference type="NCBI Taxonomy" id="79923"/>
    <lineage>
        <taxon>Eukaryota</taxon>
        <taxon>Metazoa</taxon>
        <taxon>Spiralia</taxon>
        <taxon>Lophotrochozoa</taxon>
        <taxon>Platyhelminthes</taxon>
        <taxon>Trematoda</taxon>
        <taxon>Digenea</taxon>
        <taxon>Opisthorchiida</taxon>
        <taxon>Opisthorchiata</taxon>
        <taxon>Opisthorchiidae</taxon>
        <taxon>Clonorchis</taxon>
    </lineage>
</organism>
<dbReference type="CDD" id="cd00914">
    <property type="entry name" value="PCD_DCoH_subfamily_b"/>
    <property type="match status" value="1"/>
</dbReference>
<dbReference type="PANTHER" id="PTHR12599">
    <property type="entry name" value="PTERIN-4-ALPHA-CARBINOLAMINE DEHYDRATASE"/>
    <property type="match status" value="1"/>
</dbReference>
<dbReference type="Pfam" id="PF01329">
    <property type="entry name" value="Pterin_4a"/>
    <property type="match status" value="1"/>
</dbReference>
<keyword evidence="4" id="KW-0456">Lyase</keyword>
<evidence type="ECO:0000256" key="1">
    <source>
        <dbReference type="ARBA" id="ARBA00001554"/>
    </source>
</evidence>
<dbReference type="AlphaFoldDB" id="A0A8T1MKP1"/>
<dbReference type="SUPFAM" id="SSF55248">
    <property type="entry name" value="PCD-like"/>
    <property type="match status" value="1"/>
</dbReference>
<keyword evidence="7" id="KW-1185">Reference proteome</keyword>
<evidence type="ECO:0000256" key="4">
    <source>
        <dbReference type="ARBA" id="ARBA00023239"/>
    </source>
</evidence>
<dbReference type="EC" id="4.2.1.96" evidence="3"/>
<dbReference type="EMBL" id="NIRI02000042">
    <property type="protein sequence ID" value="KAG5449589.1"/>
    <property type="molecule type" value="Genomic_DNA"/>
</dbReference>
<dbReference type="InterPro" id="IPR001533">
    <property type="entry name" value="Pterin_deHydtase"/>
</dbReference>
<proteinExistence type="inferred from homology"/>
<comment type="similarity">
    <text evidence="2">Belongs to the pterin-4-alpha-carbinolamine dehydratase family.</text>
</comment>
<comment type="catalytic activity">
    <reaction evidence="1">
        <text>(4aS,6R)-4a-hydroxy-L-erythro-5,6,7,8-tetrahydrobiopterin = (6R)-L-erythro-6,7-dihydrobiopterin + H2O</text>
        <dbReference type="Rhea" id="RHEA:11920"/>
        <dbReference type="ChEBI" id="CHEBI:15377"/>
        <dbReference type="ChEBI" id="CHEBI:15642"/>
        <dbReference type="ChEBI" id="CHEBI:43120"/>
        <dbReference type="EC" id="4.2.1.96"/>
    </reaction>
</comment>
<dbReference type="OrthoDB" id="277398at2759"/>
<evidence type="ECO:0000256" key="2">
    <source>
        <dbReference type="ARBA" id="ARBA00006472"/>
    </source>
</evidence>
<protein>
    <recommendedName>
        <fullName evidence="3">4a-hydroxytetrahydrobiopterin dehydratase</fullName>
        <ecNumber evidence="3">4.2.1.96</ecNumber>
    </recommendedName>
    <alternativeName>
        <fullName evidence="5">4-alpha-hydroxy-tetrahydropterin dehydratase</fullName>
    </alternativeName>
</protein>
<dbReference type="Gene3D" id="3.30.1360.20">
    <property type="entry name" value="Transcriptional coactivator/pterin dehydratase"/>
    <property type="match status" value="1"/>
</dbReference>
<dbReference type="Proteomes" id="UP000286415">
    <property type="component" value="Unassembled WGS sequence"/>
</dbReference>
<gene>
    <name evidence="6" type="ORF">CSKR_101577</name>
</gene>
<accession>A0A8T1MKP1</accession>
<evidence type="ECO:0000313" key="6">
    <source>
        <dbReference type="EMBL" id="KAG5449589.1"/>
    </source>
</evidence>
<dbReference type="PANTHER" id="PTHR12599:SF0">
    <property type="entry name" value="PTERIN-4-ALPHA-CARBINOLAMINE DEHYDRATASE"/>
    <property type="match status" value="1"/>
</dbReference>
<sequence>MALRSNFPRYLISWRSFPPLVEYSTKVKKLKMLPLSVEERDRFLTPLLQPHSWQTYSEHRSGDAIRRSLTFKNFDDAFEFMKDVAVKAKEMNHHPEWFNVYNKVDVVLTTHDAGGLSKRDIELATFINEAATKHGVKQP</sequence>
<comment type="caution">
    <text evidence="6">The sequence shown here is derived from an EMBL/GenBank/DDBJ whole genome shotgun (WGS) entry which is preliminary data.</text>
</comment>
<name>A0A8T1MKP1_CLOSI</name>
<evidence type="ECO:0000256" key="3">
    <source>
        <dbReference type="ARBA" id="ARBA00013252"/>
    </source>
</evidence>
<evidence type="ECO:0000256" key="5">
    <source>
        <dbReference type="ARBA" id="ARBA00030497"/>
    </source>
</evidence>
<dbReference type="InterPro" id="IPR036428">
    <property type="entry name" value="PCD_sf"/>
</dbReference>